<evidence type="ECO:0000256" key="3">
    <source>
        <dbReference type="ARBA" id="ARBA00008088"/>
    </source>
</evidence>
<evidence type="ECO:0000256" key="2">
    <source>
        <dbReference type="ARBA" id="ARBA00004988"/>
    </source>
</evidence>
<dbReference type="CDD" id="cd01398">
    <property type="entry name" value="RPI_A"/>
    <property type="match status" value="1"/>
</dbReference>
<dbReference type="Gene3D" id="3.40.50.1360">
    <property type="match status" value="1"/>
</dbReference>
<protein>
    <recommendedName>
        <fullName evidence="4">ribose-5-phosphate isomerase</fullName>
        <ecNumber evidence="4">5.3.1.6</ecNumber>
    </recommendedName>
    <alternativeName>
        <fullName evidence="6">Phosphoriboisomerase</fullName>
    </alternativeName>
</protein>
<dbReference type="NCBIfam" id="NF001924">
    <property type="entry name" value="PRK00702.1"/>
    <property type="match status" value="1"/>
</dbReference>
<accession>A0A1I8F1H4</accession>
<evidence type="ECO:0000256" key="6">
    <source>
        <dbReference type="ARBA" id="ARBA00029734"/>
    </source>
</evidence>
<dbReference type="GO" id="GO:0006014">
    <property type="term" value="P:D-ribose metabolic process"/>
    <property type="evidence" value="ECO:0007669"/>
    <property type="project" value="TreeGrafter"/>
</dbReference>
<dbReference type="GO" id="GO:0009052">
    <property type="term" value="P:pentose-phosphate shunt, non-oxidative branch"/>
    <property type="evidence" value="ECO:0007669"/>
    <property type="project" value="InterPro"/>
</dbReference>
<dbReference type="GO" id="GO:0005737">
    <property type="term" value="C:cytoplasm"/>
    <property type="evidence" value="ECO:0007669"/>
    <property type="project" value="TreeGrafter"/>
</dbReference>
<dbReference type="NCBIfam" id="TIGR00021">
    <property type="entry name" value="rpiA"/>
    <property type="match status" value="1"/>
</dbReference>
<dbReference type="WBParaSite" id="maker-PairedContig_5373-snap-gene-0.16-mRNA-1">
    <property type="protein sequence ID" value="maker-PairedContig_5373-snap-gene-0.16-mRNA-1"/>
    <property type="gene ID" value="maker-PairedContig_5373-snap-gene-0.16"/>
</dbReference>
<proteinExistence type="inferred from homology"/>
<comment type="pathway">
    <text evidence="2">Carbohydrate degradation; pentose phosphate pathway; D-ribose 5-phosphate from D-ribulose 5-phosphate (non-oxidative stage): step 1/1.</text>
</comment>
<dbReference type="STRING" id="6293.A0A1I8F1H4"/>
<dbReference type="UniPathway" id="UPA00115">
    <property type="reaction ID" value="UER00412"/>
</dbReference>
<evidence type="ECO:0000256" key="1">
    <source>
        <dbReference type="ARBA" id="ARBA00001713"/>
    </source>
</evidence>
<dbReference type="InterPro" id="IPR037171">
    <property type="entry name" value="NagB/RpiA_transferase-like"/>
</dbReference>
<dbReference type="InterPro" id="IPR004788">
    <property type="entry name" value="Ribose5P_isomerase_type_A"/>
</dbReference>
<dbReference type="SUPFAM" id="SSF75445">
    <property type="entry name" value="D-ribose-5-phosphate isomerase (RpiA), lid domain"/>
    <property type="match status" value="1"/>
</dbReference>
<dbReference type="SUPFAM" id="SSF100950">
    <property type="entry name" value="NagB/RpiA/CoA transferase-like"/>
    <property type="match status" value="1"/>
</dbReference>
<sequence length="275" mass="30499">MELKELLKKKKKRDAMKTHSTLDLAKRAAAFAAGEQHVKSGCRIGVGSGTTAKFLVEFLAEKVNDGTVKDIICVPSSFSTRQWLIDYGLQVIDLEKILDLDLCIDGADEVDINLNCIKGGGGGCLTQEKIVQTCAKKFYIIADASKQSEKLGDRNFPIPIEVVPFGYAPVLNWIKRQEGGEVKLRTNSKENLGPFITDNNNFILDWNFPKNKYETTEDLSALHTRLISLPGVVETGLFIGVAEKAYFATADGNVTERLRPDPSLHFSRNQKPSRH</sequence>
<keyword evidence="5" id="KW-0413">Isomerase</keyword>
<evidence type="ECO:0000256" key="5">
    <source>
        <dbReference type="ARBA" id="ARBA00023235"/>
    </source>
</evidence>
<reference evidence="7 8" key="1">
    <citation type="submission" date="2016-11" db="UniProtKB">
        <authorList>
            <consortium name="WormBaseParasite"/>
        </authorList>
    </citation>
    <scope>IDENTIFICATION</scope>
    <source>
        <strain evidence="7 8">pt0022</strain>
    </source>
</reference>
<name>A0A1I8F1H4_WUCBA</name>
<dbReference type="AlphaFoldDB" id="A0A1I8F1H4"/>
<dbReference type="Gene3D" id="3.30.70.260">
    <property type="match status" value="1"/>
</dbReference>
<dbReference type="PANTHER" id="PTHR11934">
    <property type="entry name" value="RIBOSE-5-PHOSPHATE ISOMERASE"/>
    <property type="match status" value="1"/>
</dbReference>
<dbReference type="WBParaSite" id="maker-PairedContig_975-snap-gene-0.7-mRNA-1">
    <property type="protein sequence ID" value="maker-PairedContig_975-snap-gene-0.7-mRNA-1"/>
    <property type="gene ID" value="maker-PairedContig_975-snap-gene-0.7"/>
</dbReference>
<dbReference type="EC" id="5.3.1.6" evidence="4"/>
<evidence type="ECO:0000313" key="7">
    <source>
        <dbReference type="WBParaSite" id="maker-PairedContig_5373-snap-gene-0.16-mRNA-1"/>
    </source>
</evidence>
<organism evidence="8">
    <name type="scientific">Wuchereria bancrofti</name>
    <dbReference type="NCBI Taxonomy" id="6293"/>
    <lineage>
        <taxon>Eukaryota</taxon>
        <taxon>Metazoa</taxon>
        <taxon>Ecdysozoa</taxon>
        <taxon>Nematoda</taxon>
        <taxon>Chromadorea</taxon>
        <taxon>Rhabditida</taxon>
        <taxon>Spirurina</taxon>
        <taxon>Spiruromorpha</taxon>
        <taxon>Filarioidea</taxon>
        <taxon>Onchocercidae</taxon>
        <taxon>Wuchereria</taxon>
    </lineage>
</organism>
<evidence type="ECO:0000313" key="8">
    <source>
        <dbReference type="WBParaSite" id="maker-PairedContig_975-snap-gene-0.7-mRNA-1"/>
    </source>
</evidence>
<dbReference type="FunFam" id="3.40.50.1360:FF:000001">
    <property type="entry name" value="Ribose-5-phosphate isomerase A"/>
    <property type="match status" value="1"/>
</dbReference>
<comment type="similarity">
    <text evidence="3">Belongs to the ribose 5-phosphate isomerase family.</text>
</comment>
<dbReference type="PANTHER" id="PTHR11934:SF0">
    <property type="entry name" value="RIBOSE-5-PHOSPHATE ISOMERASE"/>
    <property type="match status" value="1"/>
</dbReference>
<dbReference type="Pfam" id="PF06026">
    <property type="entry name" value="Rib_5-P_isom_A"/>
    <property type="match status" value="1"/>
</dbReference>
<evidence type="ECO:0000256" key="4">
    <source>
        <dbReference type="ARBA" id="ARBA00011959"/>
    </source>
</evidence>
<dbReference type="GO" id="GO:0004751">
    <property type="term" value="F:ribose-5-phosphate isomerase activity"/>
    <property type="evidence" value="ECO:0007669"/>
    <property type="project" value="UniProtKB-EC"/>
</dbReference>
<dbReference type="FunFam" id="3.30.70.260:FF:000018">
    <property type="entry name" value="Ribose-5-phosphate isomerase A"/>
    <property type="match status" value="1"/>
</dbReference>
<comment type="catalytic activity">
    <reaction evidence="1">
        <text>aldehydo-D-ribose 5-phosphate = D-ribulose 5-phosphate</text>
        <dbReference type="Rhea" id="RHEA:14657"/>
        <dbReference type="ChEBI" id="CHEBI:58121"/>
        <dbReference type="ChEBI" id="CHEBI:58273"/>
        <dbReference type="EC" id="5.3.1.6"/>
    </reaction>
</comment>